<protein>
    <recommendedName>
        <fullName evidence="4">DUF4105 domain-containing protein</fullName>
    </recommendedName>
</protein>
<proteinExistence type="predicted"/>
<evidence type="ECO:0000313" key="3">
    <source>
        <dbReference type="Proteomes" id="UP000704176"/>
    </source>
</evidence>
<dbReference type="Proteomes" id="UP000704176">
    <property type="component" value="Unassembled WGS sequence"/>
</dbReference>
<feature type="chain" id="PRO_5046938236" description="DUF4105 domain-containing protein" evidence="1">
    <location>
        <begin position="30"/>
        <end position="201"/>
    </location>
</feature>
<evidence type="ECO:0008006" key="4">
    <source>
        <dbReference type="Google" id="ProtNLM"/>
    </source>
</evidence>
<evidence type="ECO:0000313" key="2">
    <source>
        <dbReference type="EMBL" id="MBZ6079207.1"/>
    </source>
</evidence>
<sequence>MVKIFSQNRMSAGLLATLLVLSMSTAATASSRYDVSATAQKAQHAGTQYFIEFRARQALSYGHTYATFGRLNGQGKIVESRVAGLHPAGDSPVPWMIGHVFLVPSETGASDGDLEERYVSARYRVPLSEAEYRKVTAFIADLQANSPMWHAVLYNCNAFVADIAKFMGLKTPSSTLSYPADFINEMRTLNNGGRPTTLPTG</sequence>
<reference evidence="2 3" key="1">
    <citation type="submission" date="2021-09" db="EMBL/GenBank/DDBJ databases">
        <title>The complete genome sequence of a new microorganism.</title>
        <authorList>
            <person name="Zi Z."/>
        </authorList>
    </citation>
    <scope>NUCLEOTIDE SEQUENCE [LARGE SCALE GENOMIC DNA]</scope>
    <source>
        <strain evidence="2 3">WGZ8</strain>
    </source>
</reference>
<accession>A0ABS7VW71</accession>
<comment type="caution">
    <text evidence="2">The sequence shown here is derived from an EMBL/GenBank/DDBJ whole genome shotgun (WGS) entry which is preliminary data.</text>
</comment>
<keyword evidence="1" id="KW-0732">Signal</keyword>
<dbReference type="RefSeq" id="WP_224316057.1">
    <property type="nucleotide sequence ID" value="NZ_JAIRBM010000029.1"/>
</dbReference>
<name>A0ABS7VW71_9HYPH</name>
<organism evidence="2 3">
    <name type="scientific">Microvirga puerhi</name>
    <dbReference type="NCBI Taxonomy" id="2876078"/>
    <lineage>
        <taxon>Bacteria</taxon>
        <taxon>Pseudomonadati</taxon>
        <taxon>Pseudomonadota</taxon>
        <taxon>Alphaproteobacteria</taxon>
        <taxon>Hyphomicrobiales</taxon>
        <taxon>Methylobacteriaceae</taxon>
        <taxon>Microvirga</taxon>
    </lineage>
</organism>
<evidence type="ECO:0000256" key="1">
    <source>
        <dbReference type="SAM" id="SignalP"/>
    </source>
</evidence>
<dbReference type="EMBL" id="JAIRBM010000029">
    <property type="protein sequence ID" value="MBZ6079207.1"/>
    <property type="molecule type" value="Genomic_DNA"/>
</dbReference>
<gene>
    <name evidence="2" type="ORF">K9B37_23415</name>
</gene>
<keyword evidence="3" id="KW-1185">Reference proteome</keyword>
<feature type="signal peptide" evidence="1">
    <location>
        <begin position="1"/>
        <end position="29"/>
    </location>
</feature>